<dbReference type="EMBL" id="JAGPXD010000004">
    <property type="protein sequence ID" value="KAH7358380.1"/>
    <property type="molecule type" value="Genomic_DNA"/>
</dbReference>
<gene>
    <name evidence="8" type="ORF">B0T11DRAFT_103107</name>
</gene>
<reference evidence="8" key="1">
    <citation type="journal article" date="2021" name="Nat. Commun.">
        <title>Genetic determinants of endophytism in the Arabidopsis root mycobiome.</title>
        <authorList>
            <person name="Mesny F."/>
            <person name="Miyauchi S."/>
            <person name="Thiergart T."/>
            <person name="Pickel B."/>
            <person name="Atanasova L."/>
            <person name="Karlsson M."/>
            <person name="Huettel B."/>
            <person name="Barry K.W."/>
            <person name="Haridas S."/>
            <person name="Chen C."/>
            <person name="Bauer D."/>
            <person name="Andreopoulos W."/>
            <person name="Pangilinan J."/>
            <person name="LaButti K."/>
            <person name="Riley R."/>
            <person name="Lipzen A."/>
            <person name="Clum A."/>
            <person name="Drula E."/>
            <person name="Henrissat B."/>
            <person name="Kohler A."/>
            <person name="Grigoriev I.V."/>
            <person name="Martin F.M."/>
            <person name="Hacquard S."/>
        </authorList>
    </citation>
    <scope>NUCLEOTIDE SEQUENCE</scope>
    <source>
        <strain evidence="8">MPI-CAGE-AT-0016</strain>
    </source>
</reference>
<evidence type="ECO:0000256" key="4">
    <source>
        <dbReference type="SAM" id="MobiDB-lite"/>
    </source>
</evidence>
<dbReference type="InterPro" id="IPR039182">
    <property type="entry name" value="Pop1"/>
</dbReference>
<evidence type="ECO:0000313" key="8">
    <source>
        <dbReference type="EMBL" id="KAH7358380.1"/>
    </source>
</evidence>
<comment type="caution">
    <text evidence="8">The sequence shown here is derived from an EMBL/GenBank/DDBJ whole genome shotgun (WGS) entry which is preliminary data.</text>
</comment>
<dbReference type="GO" id="GO:0001682">
    <property type="term" value="P:tRNA 5'-leader removal"/>
    <property type="evidence" value="ECO:0007669"/>
    <property type="project" value="InterPro"/>
</dbReference>
<evidence type="ECO:0000256" key="1">
    <source>
        <dbReference type="ARBA" id="ARBA00004123"/>
    </source>
</evidence>
<keyword evidence="9" id="KW-1185">Reference proteome</keyword>
<evidence type="ECO:0000259" key="5">
    <source>
        <dbReference type="Pfam" id="PF06978"/>
    </source>
</evidence>
<feature type="domain" description="Pop1 N-terminal" evidence="5">
    <location>
        <begin position="61"/>
        <end position="289"/>
    </location>
</feature>
<sequence>MPPKTSESRPPASSKRKDPGGSGNASNNEPRKRLKPWQHREIASQHPDLALKDGELNLQAFLKSQEFAIKAFEESMRHTKGETTTRAFQQVPRGMRRRTASHNVKRVPKKLRWKAIKEMKDDNTAAVDRRRRKPTTTRARIRAETAKKLGILAEKKRKRKLAKARASNTTGDTSADAAPSTTAAAATAKAKPTTITTRPARPKIRRNKLNEPPRPKAKFRKRQINKTWLPTHLWHAKRARMTPPQQPLWRFAIPLTPNEKIYRATHRAQGEKGTMVWDMSYMSTIGLYGNQKGIEQVLRKLGVSDEVCWTARGRRWREGTRHWSGFLSKDTKAGRRGICPVTIIWNPQSATREDGTSNEGQPPIKTTRQLFLRVHPSAFHELFNELLRLVKMQNPQLYIEDLRFEIGSIELTGPASTEALLSILQPHQMSGAASEPHAGMFTRLTSNVPPASLPPNSLLAFSVLDPRLRYPPRKVTPPDTNNEIAQSELLNMLSAWPASDDLTPFTLFERNARFKAAALPPEKAINRRKGARAPGTDLDPSEADPPIPIILLSSRPAQGTQAQGTWTLLAPFKCILPLWKSLVHVPLFSGGNPRFGGLEESRQVPFERGLPCFPYDFIGTDAGAEWESEQRAKRKRDWEKRPKSKRVAWESLDLGAGRKGEIGNGWACDFEHIFGLKRPDSKAVKEPEPPADVMDVDSGAVNGATEKSEAPAAKSKDTPAEETLKLVHQLPRTSFQALISQKAPTETTALPANAVIAVSLSLIGRGVALPCARIYRLPARPSTSTPPTQPSTPIDLRDQWLAQQPRQAAASKTSASQSKGVIRVPGDSDERARMRLLAQTLAEAPRLWPPTKPNQDDMNGHPLVPGEEDLVGFVTTGAYSLSEGRGTAVGCLAVEKVLDGVREARSEGQLCVVRNAGESVGWLARWDAV</sequence>
<feature type="compositionally biased region" description="Basic and acidic residues" evidence="4">
    <location>
        <begin position="38"/>
        <end position="48"/>
    </location>
</feature>
<dbReference type="Pfam" id="PF08170">
    <property type="entry name" value="POPLD"/>
    <property type="match status" value="1"/>
</dbReference>
<evidence type="ECO:0000313" key="9">
    <source>
        <dbReference type="Proteomes" id="UP000813385"/>
    </source>
</evidence>
<dbReference type="Pfam" id="PF22770">
    <property type="entry name" value="POP1_C"/>
    <property type="match status" value="1"/>
</dbReference>
<feature type="compositionally biased region" description="Low complexity" evidence="4">
    <location>
        <begin position="807"/>
        <end position="819"/>
    </location>
</feature>
<evidence type="ECO:0000256" key="3">
    <source>
        <dbReference type="ARBA" id="ARBA00023242"/>
    </source>
</evidence>
<keyword evidence="2" id="KW-0819">tRNA processing</keyword>
<organism evidence="8 9">
    <name type="scientific">Plectosphaerella cucumerina</name>
    <dbReference type="NCBI Taxonomy" id="40658"/>
    <lineage>
        <taxon>Eukaryota</taxon>
        <taxon>Fungi</taxon>
        <taxon>Dikarya</taxon>
        <taxon>Ascomycota</taxon>
        <taxon>Pezizomycotina</taxon>
        <taxon>Sordariomycetes</taxon>
        <taxon>Hypocreomycetidae</taxon>
        <taxon>Glomerellales</taxon>
        <taxon>Plectosphaerellaceae</taxon>
        <taxon>Plectosphaerella</taxon>
    </lineage>
</organism>
<dbReference type="InterPro" id="IPR012590">
    <property type="entry name" value="POPLD_dom"/>
</dbReference>
<feature type="compositionally biased region" description="Basic residues" evidence="4">
    <location>
        <begin position="94"/>
        <end position="105"/>
    </location>
</feature>
<feature type="region of interest" description="Disordered" evidence="4">
    <location>
        <begin position="156"/>
        <end position="219"/>
    </location>
</feature>
<feature type="region of interest" description="Disordered" evidence="4">
    <location>
        <begin position="802"/>
        <end position="826"/>
    </location>
</feature>
<dbReference type="OrthoDB" id="442863at2759"/>
<dbReference type="Proteomes" id="UP000813385">
    <property type="component" value="Unassembled WGS sequence"/>
</dbReference>
<feature type="domain" description="POP1 C-terminal" evidence="7">
    <location>
        <begin position="754"/>
        <end position="927"/>
    </location>
</feature>
<evidence type="ECO:0000259" key="7">
    <source>
        <dbReference type="Pfam" id="PF22770"/>
    </source>
</evidence>
<dbReference type="InterPro" id="IPR009723">
    <property type="entry name" value="Pop1_N"/>
</dbReference>
<accession>A0A8K0TGY3</accession>
<name>A0A8K0TGY3_9PEZI</name>
<dbReference type="AlphaFoldDB" id="A0A8K0TGY3"/>
<proteinExistence type="predicted"/>
<evidence type="ECO:0000256" key="2">
    <source>
        <dbReference type="ARBA" id="ARBA00022694"/>
    </source>
</evidence>
<feature type="domain" description="POPLD" evidence="6">
    <location>
        <begin position="565"/>
        <end position="670"/>
    </location>
</feature>
<dbReference type="Pfam" id="PF06978">
    <property type="entry name" value="POP1_N"/>
    <property type="match status" value="1"/>
</dbReference>
<evidence type="ECO:0000259" key="6">
    <source>
        <dbReference type="Pfam" id="PF08170"/>
    </source>
</evidence>
<protein>
    <submittedName>
        <fullName evidence="8">Ribonucleases P/MRP protein subunit POP1-domain-containing protein</fullName>
    </submittedName>
</protein>
<feature type="compositionally biased region" description="Low complexity" evidence="4">
    <location>
        <begin position="164"/>
        <end position="199"/>
    </location>
</feature>
<dbReference type="GO" id="GO:0000172">
    <property type="term" value="C:ribonuclease MRP complex"/>
    <property type="evidence" value="ECO:0007669"/>
    <property type="project" value="InterPro"/>
</dbReference>
<feature type="region of interest" description="Disordered" evidence="4">
    <location>
        <begin position="1"/>
        <end position="48"/>
    </location>
</feature>
<dbReference type="InterPro" id="IPR055079">
    <property type="entry name" value="POP1_C"/>
</dbReference>
<dbReference type="GO" id="GO:0005655">
    <property type="term" value="C:nucleolar ribonuclease P complex"/>
    <property type="evidence" value="ECO:0007669"/>
    <property type="project" value="InterPro"/>
</dbReference>
<dbReference type="PANTHER" id="PTHR22731">
    <property type="entry name" value="RIBONUCLEASES P/MRP PROTEIN SUBUNIT POP1"/>
    <property type="match status" value="1"/>
</dbReference>
<keyword evidence="3" id="KW-0539">Nucleus</keyword>
<feature type="region of interest" description="Disordered" evidence="4">
    <location>
        <begin position="78"/>
        <end position="105"/>
    </location>
</feature>
<dbReference type="PANTHER" id="PTHR22731:SF3">
    <property type="entry name" value="RIBONUCLEASES P_MRP PROTEIN SUBUNIT POP1"/>
    <property type="match status" value="1"/>
</dbReference>
<comment type="subcellular location">
    <subcellularLocation>
        <location evidence="1">Nucleus</location>
    </subcellularLocation>
</comment>